<dbReference type="RefSeq" id="WP_005797968.1">
    <property type="nucleotide sequence ID" value="NZ_JH724216.1"/>
</dbReference>
<reference evidence="1 2" key="1">
    <citation type="submission" date="2012-02" db="EMBL/GenBank/DDBJ databases">
        <title>The Genome Sequence of Bacteroides fragilis CL07T12C05.</title>
        <authorList>
            <consortium name="The Broad Institute Genome Sequencing Platform"/>
            <person name="Earl A."/>
            <person name="Ward D."/>
            <person name="Feldgarden M."/>
            <person name="Gevers D."/>
            <person name="Zitomersky N.L."/>
            <person name="Coyne M.J."/>
            <person name="Comstock L.E."/>
            <person name="Young S.K."/>
            <person name="Zeng Q."/>
            <person name="Gargeya S."/>
            <person name="Fitzgerald M."/>
            <person name="Haas B."/>
            <person name="Abouelleil A."/>
            <person name="Alvarado L."/>
            <person name="Arachchi H.M."/>
            <person name="Berlin A."/>
            <person name="Chapman S.B."/>
            <person name="Gearin G."/>
            <person name="Goldberg J."/>
            <person name="Griggs A."/>
            <person name="Gujja S."/>
            <person name="Hansen M."/>
            <person name="Heiman D."/>
            <person name="Howarth C."/>
            <person name="Larimer J."/>
            <person name="Lui A."/>
            <person name="MacDonald P.J.P."/>
            <person name="McCowen C."/>
            <person name="Montmayeur A."/>
            <person name="Murphy C."/>
            <person name="Neiman D."/>
            <person name="Pearson M."/>
            <person name="Priest M."/>
            <person name="Roberts A."/>
            <person name="Saif S."/>
            <person name="Shea T."/>
            <person name="Sisk P."/>
            <person name="Stolte C."/>
            <person name="Sykes S."/>
            <person name="Wortman J."/>
            <person name="Nusbaum C."/>
            <person name="Birren B."/>
        </authorList>
    </citation>
    <scope>NUCLEOTIDE SEQUENCE [LARGE SCALE GENOMIC DNA]</scope>
    <source>
        <strain evidence="1 2">CL07T12C05</strain>
    </source>
</reference>
<proteinExistence type="predicted"/>
<dbReference type="AlphaFoldDB" id="A0A0E2AZQ3"/>
<dbReference type="Proteomes" id="UP000003879">
    <property type="component" value="Unassembled WGS sequence"/>
</dbReference>
<dbReference type="HOGENOM" id="CLU_2104071_0_0_10"/>
<comment type="caution">
    <text evidence="1">The sequence shown here is derived from an EMBL/GenBank/DDBJ whole genome shotgun (WGS) entry which is preliminary data.</text>
</comment>
<evidence type="ECO:0000313" key="1">
    <source>
        <dbReference type="EMBL" id="EIY94229.1"/>
    </source>
</evidence>
<sequence length="124" mass="14430">MENQSKYIMIERNKFAALVKAHRKCLQILSILTYAHTVKKVQLTFTLEEICELLQMTREEVETQRQKGYIRFSVQNGITVYEITDILRLKNMLEMGKIYRKIDGMAITVPVKKETGNVTDSLTD</sequence>
<evidence type="ECO:0000313" key="2">
    <source>
        <dbReference type="Proteomes" id="UP000003879"/>
    </source>
</evidence>
<accession>A0A0E2AZQ3</accession>
<gene>
    <name evidence="1" type="ORF">HMPREF1056_03180</name>
</gene>
<dbReference type="EMBL" id="AGXN01000016">
    <property type="protein sequence ID" value="EIY94229.1"/>
    <property type="molecule type" value="Genomic_DNA"/>
</dbReference>
<protein>
    <submittedName>
        <fullName evidence="1">Uncharacterized protein</fullName>
    </submittedName>
</protein>
<organism evidence="1 2">
    <name type="scientific">Bacteroides fragilis CL07T12C05</name>
    <dbReference type="NCBI Taxonomy" id="997883"/>
    <lineage>
        <taxon>Bacteria</taxon>
        <taxon>Pseudomonadati</taxon>
        <taxon>Bacteroidota</taxon>
        <taxon>Bacteroidia</taxon>
        <taxon>Bacteroidales</taxon>
        <taxon>Bacteroidaceae</taxon>
        <taxon>Bacteroides</taxon>
    </lineage>
</organism>
<name>A0A0E2AZQ3_BACFG</name>
<dbReference type="PATRIC" id="fig|997883.3.peg.3323"/>